<comment type="similarity">
    <text evidence="2 10">Belongs to the GSP K family.</text>
</comment>
<feature type="domain" description="T2SS protein K first SAM-like" evidence="11">
    <location>
        <begin position="102"/>
        <end position="193"/>
    </location>
</feature>
<dbReference type="RefSeq" id="WP_269021760.1">
    <property type="nucleotide sequence ID" value="NZ_CP113517.1"/>
</dbReference>
<evidence type="ECO:0000313" key="13">
    <source>
        <dbReference type="Proteomes" id="UP001162780"/>
    </source>
</evidence>
<gene>
    <name evidence="12" type="ORF">NM686_011960</name>
</gene>
<keyword evidence="8" id="KW-1133">Transmembrane helix</keyword>
<keyword evidence="5 10" id="KW-0997">Cell inner membrane</keyword>
<dbReference type="Proteomes" id="UP001162780">
    <property type="component" value="Chromosome"/>
</dbReference>
<evidence type="ECO:0000256" key="6">
    <source>
        <dbReference type="ARBA" id="ARBA00022692"/>
    </source>
</evidence>
<keyword evidence="13" id="KW-1185">Reference proteome</keyword>
<protein>
    <recommendedName>
        <fullName evidence="10">Type II secretion system protein K</fullName>
    </recommendedName>
</protein>
<evidence type="ECO:0000256" key="10">
    <source>
        <dbReference type="PIRNR" id="PIRNR002786"/>
    </source>
</evidence>
<reference evidence="12" key="1">
    <citation type="submission" date="2022-11" db="EMBL/GenBank/DDBJ databases">
        <title>Methylomonas rapida sp. nov., Carotenoid-Producing Obligate Methanotrophs with High Growth Characteristics and Biotechnological Potential.</title>
        <authorList>
            <person name="Tikhonova E.N."/>
            <person name="Suleimanov R.Z."/>
            <person name="Miroshnikov K."/>
            <person name="Oshkin I.Y."/>
            <person name="Belova S.E."/>
            <person name="Danilova O.V."/>
            <person name="Ashikhmin A."/>
            <person name="Konopkin A."/>
            <person name="But S.Y."/>
            <person name="Khmelenina V.N."/>
            <person name="Kuznetsov N."/>
            <person name="Pimenov N.V."/>
            <person name="Dedysh S.N."/>
        </authorList>
    </citation>
    <scope>NUCLEOTIDE SEQUENCE</scope>
    <source>
        <strain evidence="12">MP1</strain>
    </source>
</reference>
<sequence length="320" mass="35276">MSLIRSPQSGLALVIVLWVLTLLTLMAGSFAMTMRRDNSVSLALKNNAEALAQAESGIILAQFMLAQTEPELRWQADGTVYRLLKPDSEVRIRILSEAGKIDINTSNETQLTALLAAVVKDDWEQQRLLNAILDWRDADDDTRTLGAERRQYQMARLSYGPSNQAFQTLEELQLVLGMNEAIFTAIQPFITLYSGQAEVNINTASPELLSLLASELKKRNIQDVALENRLAKTGEANGDAEAGAGLAGESETYTILAEAMVHGEAVAGLEVVVKSQGGEADMPYQILDWKQNVQGPSLFDEAMGYAVITIQDEFRYDDRY</sequence>
<dbReference type="InterPro" id="IPR005628">
    <property type="entry name" value="GspK"/>
</dbReference>
<dbReference type="InterPro" id="IPR049031">
    <property type="entry name" value="T2SSK_SAM-like_1st"/>
</dbReference>
<accession>A0ABY7GDQ5</accession>
<keyword evidence="3 10" id="KW-0813">Transport</keyword>
<dbReference type="Pfam" id="PF21687">
    <property type="entry name" value="T2SSK_1st"/>
    <property type="match status" value="1"/>
</dbReference>
<evidence type="ECO:0000256" key="9">
    <source>
        <dbReference type="ARBA" id="ARBA00023136"/>
    </source>
</evidence>
<dbReference type="InterPro" id="IPR038072">
    <property type="entry name" value="GspK_central_sf"/>
</dbReference>
<evidence type="ECO:0000256" key="8">
    <source>
        <dbReference type="ARBA" id="ARBA00022989"/>
    </source>
</evidence>
<organism evidence="12 13">
    <name type="scientific">Methylomonas rapida</name>
    <dbReference type="NCBI Taxonomy" id="2963939"/>
    <lineage>
        <taxon>Bacteria</taxon>
        <taxon>Pseudomonadati</taxon>
        <taxon>Pseudomonadota</taxon>
        <taxon>Gammaproteobacteria</taxon>
        <taxon>Methylococcales</taxon>
        <taxon>Methylococcaceae</taxon>
        <taxon>Methylomonas</taxon>
    </lineage>
</organism>
<evidence type="ECO:0000256" key="4">
    <source>
        <dbReference type="ARBA" id="ARBA00022475"/>
    </source>
</evidence>
<dbReference type="PIRSF" id="PIRSF002786">
    <property type="entry name" value="XcpX"/>
    <property type="match status" value="1"/>
</dbReference>
<dbReference type="Gene3D" id="1.10.40.60">
    <property type="entry name" value="EpsJ-like"/>
    <property type="match status" value="1"/>
</dbReference>
<dbReference type="PANTHER" id="PTHR38831:SF2">
    <property type="entry name" value="TYPE II SECRETION SYSTEM PROTEIN K"/>
    <property type="match status" value="1"/>
</dbReference>
<name>A0ABY7GDQ5_9GAMM</name>
<evidence type="ECO:0000313" key="12">
    <source>
        <dbReference type="EMBL" id="WAR43112.1"/>
    </source>
</evidence>
<keyword evidence="6" id="KW-0812">Transmembrane</keyword>
<evidence type="ECO:0000256" key="3">
    <source>
        <dbReference type="ARBA" id="ARBA00022448"/>
    </source>
</evidence>
<keyword evidence="9 10" id="KW-0472">Membrane</keyword>
<keyword evidence="7" id="KW-0653">Protein transport</keyword>
<evidence type="ECO:0000256" key="2">
    <source>
        <dbReference type="ARBA" id="ARBA00007246"/>
    </source>
</evidence>
<dbReference type="PANTHER" id="PTHR38831">
    <property type="entry name" value="TYPE II SECRETION SYSTEM PROTEIN K"/>
    <property type="match status" value="1"/>
</dbReference>
<comment type="subcellular location">
    <subcellularLocation>
        <location evidence="1 10">Cell inner membrane</location>
    </subcellularLocation>
</comment>
<evidence type="ECO:0000256" key="1">
    <source>
        <dbReference type="ARBA" id="ARBA00004533"/>
    </source>
</evidence>
<proteinExistence type="inferred from homology"/>
<keyword evidence="4 10" id="KW-1003">Cell membrane</keyword>
<dbReference type="SUPFAM" id="SSF158544">
    <property type="entry name" value="GspK insert domain-like"/>
    <property type="match status" value="1"/>
</dbReference>
<evidence type="ECO:0000259" key="11">
    <source>
        <dbReference type="Pfam" id="PF21687"/>
    </source>
</evidence>
<evidence type="ECO:0000256" key="5">
    <source>
        <dbReference type="ARBA" id="ARBA00022519"/>
    </source>
</evidence>
<dbReference type="EMBL" id="CP113517">
    <property type="protein sequence ID" value="WAR43112.1"/>
    <property type="molecule type" value="Genomic_DNA"/>
</dbReference>
<evidence type="ECO:0000256" key="7">
    <source>
        <dbReference type="ARBA" id="ARBA00022927"/>
    </source>
</evidence>